<dbReference type="SUPFAM" id="SSF53720">
    <property type="entry name" value="ALDH-like"/>
    <property type="match status" value="1"/>
</dbReference>
<dbReference type="GO" id="GO:0004029">
    <property type="term" value="F:aldehyde dehydrogenase (NAD+) activity"/>
    <property type="evidence" value="ECO:0007669"/>
    <property type="project" value="UniProtKB-EC"/>
</dbReference>
<evidence type="ECO:0000313" key="8">
    <source>
        <dbReference type="EMBL" id="KAK0390046.1"/>
    </source>
</evidence>
<name>A0AA39L9Y5_SARSR</name>
<dbReference type="AlphaFoldDB" id="A0AA39L9Y5"/>
<keyword evidence="2 6" id="KW-0560">Oxidoreductase</keyword>
<gene>
    <name evidence="8" type="ORF">NLU13_3619</name>
</gene>
<evidence type="ECO:0000313" key="9">
    <source>
        <dbReference type="Proteomes" id="UP001175261"/>
    </source>
</evidence>
<dbReference type="Proteomes" id="UP001175261">
    <property type="component" value="Unassembled WGS sequence"/>
</dbReference>
<evidence type="ECO:0000256" key="1">
    <source>
        <dbReference type="ARBA" id="ARBA00009986"/>
    </source>
</evidence>
<dbReference type="PROSITE" id="PS00687">
    <property type="entry name" value="ALDEHYDE_DEHYDR_GLU"/>
    <property type="match status" value="1"/>
</dbReference>
<dbReference type="InterPro" id="IPR016161">
    <property type="entry name" value="Ald_DH/histidinol_DH"/>
</dbReference>
<dbReference type="EC" id="1.2.1.3" evidence="3"/>
<dbReference type="InterPro" id="IPR016162">
    <property type="entry name" value="Ald_DH_N"/>
</dbReference>
<accession>A0AA39L9Y5</accession>
<evidence type="ECO:0000256" key="3">
    <source>
        <dbReference type="ARBA" id="ARBA00024226"/>
    </source>
</evidence>
<dbReference type="FunFam" id="3.40.309.10:FF:000009">
    <property type="entry name" value="Aldehyde dehydrogenase A"/>
    <property type="match status" value="1"/>
</dbReference>
<dbReference type="InterPro" id="IPR015590">
    <property type="entry name" value="Aldehyde_DH_dom"/>
</dbReference>
<dbReference type="InterPro" id="IPR029510">
    <property type="entry name" value="Ald_DH_CS_GLU"/>
</dbReference>
<dbReference type="Gene3D" id="3.40.605.10">
    <property type="entry name" value="Aldehyde Dehydrogenase, Chain A, domain 1"/>
    <property type="match status" value="1"/>
</dbReference>
<reference evidence="8" key="1">
    <citation type="submission" date="2022-10" db="EMBL/GenBank/DDBJ databases">
        <title>Determination and structural analysis of whole genome sequence of Sarocladium strictum F4-1.</title>
        <authorList>
            <person name="Hu L."/>
            <person name="Jiang Y."/>
        </authorList>
    </citation>
    <scope>NUCLEOTIDE SEQUENCE</scope>
    <source>
        <strain evidence="8">F4-1</strain>
    </source>
</reference>
<dbReference type="PANTHER" id="PTHR11699">
    <property type="entry name" value="ALDEHYDE DEHYDROGENASE-RELATED"/>
    <property type="match status" value="1"/>
</dbReference>
<dbReference type="EMBL" id="JAPDFR010000002">
    <property type="protein sequence ID" value="KAK0390046.1"/>
    <property type="molecule type" value="Genomic_DNA"/>
</dbReference>
<evidence type="ECO:0000256" key="5">
    <source>
        <dbReference type="PROSITE-ProRule" id="PRU10007"/>
    </source>
</evidence>
<evidence type="ECO:0000256" key="6">
    <source>
        <dbReference type="RuleBase" id="RU003345"/>
    </source>
</evidence>
<organism evidence="8 9">
    <name type="scientific">Sarocladium strictum</name>
    <name type="common">Black bundle disease fungus</name>
    <name type="synonym">Acremonium strictum</name>
    <dbReference type="NCBI Taxonomy" id="5046"/>
    <lineage>
        <taxon>Eukaryota</taxon>
        <taxon>Fungi</taxon>
        <taxon>Dikarya</taxon>
        <taxon>Ascomycota</taxon>
        <taxon>Pezizomycotina</taxon>
        <taxon>Sordariomycetes</taxon>
        <taxon>Hypocreomycetidae</taxon>
        <taxon>Hypocreales</taxon>
        <taxon>Sarocladiaceae</taxon>
        <taxon>Sarocladium</taxon>
    </lineage>
</organism>
<proteinExistence type="inferred from homology"/>
<evidence type="ECO:0000256" key="2">
    <source>
        <dbReference type="ARBA" id="ARBA00023002"/>
    </source>
</evidence>
<dbReference type="Gene3D" id="3.40.309.10">
    <property type="entry name" value="Aldehyde Dehydrogenase, Chain A, domain 2"/>
    <property type="match status" value="1"/>
</dbReference>
<comment type="catalytic activity">
    <reaction evidence="4">
        <text>an aldehyde + NAD(+) + H2O = a carboxylate + NADH + 2 H(+)</text>
        <dbReference type="Rhea" id="RHEA:16185"/>
        <dbReference type="ChEBI" id="CHEBI:15377"/>
        <dbReference type="ChEBI" id="CHEBI:15378"/>
        <dbReference type="ChEBI" id="CHEBI:17478"/>
        <dbReference type="ChEBI" id="CHEBI:29067"/>
        <dbReference type="ChEBI" id="CHEBI:57540"/>
        <dbReference type="ChEBI" id="CHEBI:57945"/>
        <dbReference type="EC" id="1.2.1.3"/>
    </reaction>
</comment>
<protein>
    <recommendedName>
        <fullName evidence="3">aldehyde dehydrogenase (NAD(+))</fullName>
        <ecNumber evidence="3">1.2.1.3</ecNumber>
    </recommendedName>
</protein>
<comment type="similarity">
    <text evidence="1 6">Belongs to the aldehyde dehydrogenase family.</text>
</comment>
<comment type="caution">
    <text evidence="8">The sequence shown here is derived from an EMBL/GenBank/DDBJ whole genome shotgun (WGS) entry which is preliminary data.</text>
</comment>
<sequence>MVDRAHEAFTLYRKTPLVERKAIMVKALDFIRDWEESLANELTSQMGRPISAAPSELQTMRKRAEYFLESADEALANIPGKPEEGFERWVSREPVGPVFISSAWNFPWLITINTLAPALLAGNSVLLKPSPQTPLVGERLKEAFEKAGLPKDVLQILHLPGRVELQAIVKLPKIRQVCFTGSTGGGLAIRRSTADRVVPVNLELGGNDAAYVRADADVDWTAVNIVDGAIFNSGQSCCGIERVYVHESVHDDFVRALQKVLEGYKLGDPFDKAVDIGPVVSPRAAQEIEAQVTDAIKKGAVDATPVNASFANPPNTGTYVAPRLLVNVTHDMQVMRDETFGPLLPVMKVRDDSEALQLMNDSNFGLTASIWTKDVSAAREMQDELEVGTVFINRCDFPSPDLSWIGWKDSGLGSTLGPRGFDGFTTLKSHHIRLQHA</sequence>
<feature type="domain" description="Aldehyde dehydrogenase" evidence="7">
    <location>
        <begin position="2"/>
        <end position="429"/>
    </location>
</feature>
<keyword evidence="9" id="KW-1185">Reference proteome</keyword>
<evidence type="ECO:0000259" key="7">
    <source>
        <dbReference type="Pfam" id="PF00171"/>
    </source>
</evidence>
<evidence type="ECO:0000256" key="4">
    <source>
        <dbReference type="ARBA" id="ARBA00049194"/>
    </source>
</evidence>
<feature type="active site" evidence="5">
    <location>
        <position position="203"/>
    </location>
</feature>
<dbReference type="CDD" id="cd07102">
    <property type="entry name" value="ALDH_EDX86601"/>
    <property type="match status" value="1"/>
</dbReference>
<dbReference type="Pfam" id="PF00171">
    <property type="entry name" value="Aldedh"/>
    <property type="match status" value="1"/>
</dbReference>
<dbReference type="InterPro" id="IPR016163">
    <property type="entry name" value="Ald_DH_C"/>
</dbReference>